<keyword evidence="8" id="KW-1185">Reference proteome</keyword>
<keyword evidence="3" id="KW-0808">Transferase</keyword>
<dbReference type="InterPro" id="IPR007657">
    <property type="entry name" value="Glycosyltransferase_61"/>
</dbReference>
<reference evidence="7" key="2">
    <citation type="submission" date="2022-03" db="EMBL/GenBank/DDBJ databases">
        <title>Draft title - Genomic analysis of global carrot germplasm unveils the trajectory of domestication and the origin of high carotenoid orange carrot.</title>
        <authorList>
            <person name="Iorizzo M."/>
            <person name="Ellison S."/>
            <person name="Senalik D."/>
            <person name="Macko-Podgorni A."/>
            <person name="Grzebelus D."/>
            <person name="Bostan H."/>
            <person name="Rolling W."/>
            <person name="Curaba J."/>
            <person name="Simon P."/>
        </authorList>
    </citation>
    <scope>NUCLEOTIDE SEQUENCE</scope>
    <source>
        <tissue evidence="7">Leaf</tissue>
    </source>
</reference>
<dbReference type="Proteomes" id="UP000077755">
    <property type="component" value="Chromosome 4"/>
</dbReference>
<feature type="domain" description="Glycosyltransferase 61 catalytic" evidence="6">
    <location>
        <begin position="273"/>
        <end position="381"/>
    </location>
</feature>
<dbReference type="AlphaFoldDB" id="A0AAF0WYM8"/>
<keyword evidence="5" id="KW-0472">Membrane</keyword>
<organism evidence="7 8">
    <name type="scientific">Daucus carota subsp. sativus</name>
    <name type="common">Carrot</name>
    <dbReference type="NCBI Taxonomy" id="79200"/>
    <lineage>
        <taxon>Eukaryota</taxon>
        <taxon>Viridiplantae</taxon>
        <taxon>Streptophyta</taxon>
        <taxon>Embryophyta</taxon>
        <taxon>Tracheophyta</taxon>
        <taxon>Spermatophyta</taxon>
        <taxon>Magnoliopsida</taxon>
        <taxon>eudicotyledons</taxon>
        <taxon>Gunneridae</taxon>
        <taxon>Pentapetalae</taxon>
        <taxon>asterids</taxon>
        <taxon>campanulids</taxon>
        <taxon>Apiales</taxon>
        <taxon>Apiaceae</taxon>
        <taxon>Apioideae</taxon>
        <taxon>Scandiceae</taxon>
        <taxon>Daucinae</taxon>
        <taxon>Daucus</taxon>
        <taxon>Daucus sect. Daucus</taxon>
    </lineage>
</organism>
<evidence type="ECO:0000256" key="3">
    <source>
        <dbReference type="ARBA" id="ARBA00022679"/>
    </source>
</evidence>
<evidence type="ECO:0000313" key="7">
    <source>
        <dbReference type="EMBL" id="WOG98540.1"/>
    </source>
</evidence>
<dbReference type="GO" id="GO:0000139">
    <property type="term" value="C:Golgi membrane"/>
    <property type="evidence" value="ECO:0007669"/>
    <property type="project" value="UniProtKB-SubCell"/>
</dbReference>
<evidence type="ECO:0000256" key="4">
    <source>
        <dbReference type="ARBA" id="ARBA00023180"/>
    </source>
</evidence>
<evidence type="ECO:0000259" key="6">
    <source>
        <dbReference type="Pfam" id="PF04577"/>
    </source>
</evidence>
<dbReference type="Pfam" id="PF04577">
    <property type="entry name" value="Glyco_transf_61"/>
    <property type="match status" value="1"/>
</dbReference>
<accession>A0AAF0WYM8</accession>
<reference evidence="7" key="1">
    <citation type="journal article" date="2016" name="Nat. Genet.">
        <title>A high-quality carrot genome assembly provides new insights into carotenoid accumulation and asterid genome evolution.</title>
        <authorList>
            <person name="Iorizzo M."/>
            <person name="Ellison S."/>
            <person name="Senalik D."/>
            <person name="Zeng P."/>
            <person name="Satapoomin P."/>
            <person name="Huang J."/>
            <person name="Bowman M."/>
            <person name="Iovene M."/>
            <person name="Sanseverino W."/>
            <person name="Cavagnaro P."/>
            <person name="Yildiz M."/>
            <person name="Macko-Podgorni A."/>
            <person name="Moranska E."/>
            <person name="Grzebelus E."/>
            <person name="Grzebelus D."/>
            <person name="Ashrafi H."/>
            <person name="Zheng Z."/>
            <person name="Cheng S."/>
            <person name="Spooner D."/>
            <person name="Van Deynze A."/>
            <person name="Simon P."/>
        </authorList>
    </citation>
    <scope>NUCLEOTIDE SEQUENCE</scope>
    <source>
        <tissue evidence="7">Leaf</tissue>
    </source>
</reference>
<keyword evidence="5" id="KW-0812">Transmembrane</keyword>
<keyword evidence="5" id="KW-1133">Transmembrane helix</keyword>
<evidence type="ECO:0000256" key="1">
    <source>
        <dbReference type="ARBA" id="ARBA00004323"/>
    </source>
</evidence>
<evidence type="ECO:0000256" key="2">
    <source>
        <dbReference type="ARBA" id="ARBA00022676"/>
    </source>
</evidence>
<proteinExistence type="predicted"/>
<dbReference type="GO" id="GO:0016763">
    <property type="term" value="F:pentosyltransferase activity"/>
    <property type="evidence" value="ECO:0007669"/>
    <property type="project" value="UniProtKB-ARBA"/>
</dbReference>
<comment type="subcellular location">
    <subcellularLocation>
        <location evidence="1">Golgi apparatus membrane</location>
        <topology evidence="1">Single-pass type II membrane protein</topology>
    </subcellularLocation>
</comment>
<keyword evidence="2" id="KW-0328">Glycosyltransferase</keyword>
<keyword evidence="4" id="KW-0325">Glycoprotein</keyword>
<dbReference type="PANTHER" id="PTHR20961">
    <property type="entry name" value="GLYCOSYLTRANSFERASE"/>
    <property type="match status" value="1"/>
</dbReference>
<dbReference type="InterPro" id="IPR049625">
    <property type="entry name" value="Glyco_transf_61_cat"/>
</dbReference>
<gene>
    <name evidence="7" type="ORF">DCAR_0417883</name>
</gene>
<sequence>MKEARLLLYSAARVVFILFLVIHLVYTEFFAFEAAQIMPSEVLVSKSKNSNISEETILFDEGKSESLQHELQKQDSSLEVLLSRLVPEEQRSEFESSGLACDSAAHSLVCVVNKPVKIINSGSTGVSVVYESSQSAGERTIVRPYARQEDADLLKSVTPVEILSQENSSVKQGCHYNHDVPAVLFSTSGFTGNLFHEMNEIIIPLFLTSFQFQSHVQFVVTDHKASFVSRYGRLLSKLSRYEVINPAANRSIVHCFPGAVVGLKFHEFLGFNSSEIPRGYFMEDFRNFLRQTYRLKAQNVSAITKPNLLLISRQHSRTFLNENQLVDMMRTSGFQVIVAKPKRMANLAKFAKLVSSCSVMVGAHGAGLANEVFLPAGAVMVQVVPLGLDWASGAYFGEPASDMGVHYLEYKIEPEESSLINSYKRDHPVITDPTRVLYNDYQAGRALYIDGQNMKIDLARFKKTLTEALKLLG</sequence>
<protein>
    <recommendedName>
        <fullName evidence="6">Glycosyltransferase 61 catalytic domain-containing protein</fullName>
    </recommendedName>
</protein>
<dbReference type="EMBL" id="CP093346">
    <property type="protein sequence ID" value="WOG98540.1"/>
    <property type="molecule type" value="Genomic_DNA"/>
</dbReference>
<dbReference type="PANTHER" id="PTHR20961:SF108">
    <property type="entry name" value="GLYCOSYLTRANSFERASE"/>
    <property type="match status" value="1"/>
</dbReference>
<name>A0AAF0WYM8_DAUCS</name>
<evidence type="ECO:0000313" key="8">
    <source>
        <dbReference type="Proteomes" id="UP000077755"/>
    </source>
</evidence>
<feature type="transmembrane region" description="Helical" evidence="5">
    <location>
        <begin position="7"/>
        <end position="26"/>
    </location>
</feature>
<evidence type="ECO:0000256" key="5">
    <source>
        <dbReference type="SAM" id="Phobius"/>
    </source>
</evidence>